<dbReference type="PROSITE" id="PS50801">
    <property type="entry name" value="STAS"/>
    <property type="match status" value="1"/>
</dbReference>
<dbReference type="STRING" id="398512.Bccel_5659"/>
<dbReference type="RefSeq" id="WP_036940014.1">
    <property type="nucleotide sequence ID" value="NZ_JQKC01000010.1"/>
</dbReference>
<evidence type="ECO:0000256" key="2">
    <source>
        <dbReference type="RuleBase" id="RU003749"/>
    </source>
</evidence>
<dbReference type="Proteomes" id="UP000036923">
    <property type="component" value="Unassembled WGS sequence"/>
</dbReference>
<dbReference type="eggNOG" id="COG1366">
    <property type="taxonomic scope" value="Bacteria"/>
</dbReference>
<organism evidence="4 5">
    <name type="scientific">Pseudobacteroides cellulosolvens ATCC 35603 = DSM 2933</name>
    <dbReference type="NCBI Taxonomy" id="398512"/>
    <lineage>
        <taxon>Bacteria</taxon>
        <taxon>Bacillati</taxon>
        <taxon>Bacillota</taxon>
        <taxon>Clostridia</taxon>
        <taxon>Eubacteriales</taxon>
        <taxon>Oscillospiraceae</taxon>
        <taxon>Pseudobacteroides</taxon>
    </lineage>
</organism>
<protein>
    <recommendedName>
        <fullName evidence="2">Anti-sigma factor antagonist</fullName>
    </recommendedName>
</protein>
<dbReference type="GO" id="GO:0043856">
    <property type="term" value="F:anti-sigma factor antagonist activity"/>
    <property type="evidence" value="ECO:0007669"/>
    <property type="project" value="InterPro"/>
</dbReference>
<evidence type="ECO:0000313" key="4">
    <source>
        <dbReference type="EMBL" id="KNY30379.1"/>
    </source>
</evidence>
<comment type="similarity">
    <text evidence="1 2">Belongs to the anti-sigma-factor antagonist family.</text>
</comment>
<dbReference type="CDD" id="cd07043">
    <property type="entry name" value="STAS_anti-anti-sigma_factors"/>
    <property type="match status" value="1"/>
</dbReference>
<feature type="domain" description="STAS" evidence="3">
    <location>
        <begin position="1"/>
        <end position="111"/>
    </location>
</feature>
<dbReference type="AlphaFoldDB" id="A0A0L6JXB1"/>
<dbReference type="PATRIC" id="fig|398512.5.peg.5935"/>
<accession>A0A0L6JXB1</accession>
<dbReference type="InterPro" id="IPR036513">
    <property type="entry name" value="STAS_dom_sf"/>
</dbReference>
<name>A0A0L6JXB1_9FIRM</name>
<dbReference type="Gene3D" id="3.30.750.24">
    <property type="entry name" value="STAS domain"/>
    <property type="match status" value="1"/>
</dbReference>
<dbReference type="OrthoDB" id="9793697at2"/>
<dbReference type="Pfam" id="PF01740">
    <property type="entry name" value="STAS"/>
    <property type="match status" value="1"/>
</dbReference>
<comment type="caution">
    <text evidence="4">The sequence shown here is derived from an EMBL/GenBank/DDBJ whole genome shotgun (WGS) entry which is preliminary data.</text>
</comment>
<sequence>MKVEVKELNNVKVVKLIGQVRISTQNEFKDLLDNLVKESAGQIVIVNMEGIIYMNSIGLGIIIDTYKKFKEMNGRMVLCNLLPEIMNLFEVTRLNRFIEIYGNESEALKKVTT</sequence>
<evidence type="ECO:0000256" key="1">
    <source>
        <dbReference type="ARBA" id="ARBA00009013"/>
    </source>
</evidence>
<dbReference type="NCBIfam" id="TIGR00377">
    <property type="entry name" value="ant_ant_sig"/>
    <property type="match status" value="1"/>
</dbReference>
<dbReference type="SUPFAM" id="SSF52091">
    <property type="entry name" value="SpoIIaa-like"/>
    <property type="match status" value="1"/>
</dbReference>
<keyword evidence="5" id="KW-1185">Reference proteome</keyword>
<gene>
    <name evidence="4" type="ORF">Bccel_5659</name>
</gene>
<dbReference type="InterPro" id="IPR002645">
    <property type="entry name" value="STAS_dom"/>
</dbReference>
<dbReference type="EMBL" id="LGTC01000001">
    <property type="protein sequence ID" value="KNY30379.1"/>
    <property type="molecule type" value="Genomic_DNA"/>
</dbReference>
<evidence type="ECO:0000259" key="3">
    <source>
        <dbReference type="PROSITE" id="PS50801"/>
    </source>
</evidence>
<proteinExistence type="inferred from homology"/>
<dbReference type="InterPro" id="IPR003658">
    <property type="entry name" value="Anti-sigma_ant"/>
</dbReference>
<evidence type="ECO:0000313" key="5">
    <source>
        <dbReference type="Proteomes" id="UP000036923"/>
    </source>
</evidence>
<reference evidence="5" key="1">
    <citation type="submission" date="2015-07" db="EMBL/GenBank/DDBJ databases">
        <title>Near-Complete Genome Sequence of the Cellulolytic Bacterium Bacteroides (Pseudobacteroides) cellulosolvens ATCC 35603.</title>
        <authorList>
            <person name="Dassa B."/>
            <person name="Utturkar S.M."/>
            <person name="Klingeman D.M."/>
            <person name="Hurt R.A."/>
            <person name="Keller M."/>
            <person name="Xu J."/>
            <person name="Reddy Y.H.K."/>
            <person name="Borovok I."/>
            <person name="Grinberg I.R."/>
            <person name="Lamed R."/>
            <person name="Zhivin O."/>
            <person name="Bayer E.A."/>
            <person name="Brown S.D."/>
        </authorList>
    </citation>
    <scope>NUCLEOTIDE SEQUENCE [LARGE SCALE GENOMIC DNA]</scope>
    <source>
        <strain evidence="5">DSM 2933</strain>
    </source>
</reference>
<dbReference type="PANTHER" id="PTHR33495">
    <property type="entry name" value="ANTI-SIGMA FACTOR ANTAGONIST TM_1081-RELATED-RELATED"/>
    <property type="match status" value="1"/>
</dbReference>